<comment type="caution">
    <text evidence="7">The sequence shown here is derived from an EMBL/GenBank/DDBJ whole genome shotgun (WGS) entry which is preliminary data.</text>
</comment>
<dbReference type="Proteomes" id="UP000092634">
    <property type="component" value="Unassembled WGS sequence"/>
</dbReference>
<keyword evidence="5" id="KW-0472">Membrane</keyword>
<keyword evidence="2" id="KW-0813">Transport</keyword>
<dbReference type="PANTHER" id="PTHR30024">
    <property type="entry name" value="ALIPHATIC SULFONATES-BINDING PROTEIN-RELATED"/>
    <property type="match status" value="1"/>
</dbReference>
<dbReference type="SUPFAM" id="SSF53850">
    <property type="entry name" value="Periplasmic binding protein-like II"/>
    <property type="match status" value="1"/>
</dbReference>
<evidence type="ECO:0000256" key="4">
    <source>
        <dbReference type="ARBA" id="ARBA00022519"/>
    </source>
</evidence>
<dbReference type="InterPro" id="IPR019546">
    <property type="entry name" value="TAT_signal_bac_arc"/>
</dbReference>
<dbReference type="CDD" id="cd13553">
    <property type="entry name" value="PBP2_NrtA_CpmA_like"/>
    <property type="match status" value="1"/>
</dbReference>
<dbReference type="Gene3D" id="3.40.190.10">
    <property type="entry name" value="Periplasmic binding protein-like II"/>
    <property type="match status" value="2"/>
</dbReference>
<evidence type="ECO:0000313" key="8">
    <source>
        <dbReference type="Proteomes" id="UP000092634"/>
    </source>
</evidence>
<dbReference type="InterPro" id="IPR006311">
    <property type="entry name" value="TAT_signal"/>
</dbReference>
<dbReference type="InterPro" id="IPR044527">
    <property type="entry name" value="NrtA/CpmA_ABC-bd_dom"/>
</dbReference>
<dbReference type="PROSITE" id="PS51318">
    <property type="entry name" value="TAT"/>
    <property type="match status" value="1"/>
</dbReference>
<gene>
    <name evidence="7" type="ORF">BA896_011660</name>
</gene>
<reference evidence="7 8" key="1">
    <citation type="submission" date="2016-10" db="EMBL/GenBank/DDBJ databases">
        <title>Updated version of Genome Assembly of Janthinobacterium lividum ERGS5:01.</title>
        <authorList>
            <person name="Kumar R."/>
            <person name="Acharya V."/>
            <person name="Singh D."/>
        </authorList>
    </citation>
    <scope>NUCLEOTIDE SEQUENCE [LARGE SCALE GENOMIC DNA]</scope>
    <source>
        <strain evidence="7 8">ERGS5:01</strain>
    </source>
</reference>
<keyword evidence="3" id="KW-1003">Cell membrane</keyword>
<dbReference type="GO" id="GO:0012505">
    <property type="term" value="C:endomembrane system"/>
    <property type="evidence" value="ECO:0007669"/>
    <property type="project" value="UniProtKB-SubCell"/>
</dbReference>
<name>A0A1E8PT69_9BURK</name>
<evidence type="ECO:0000256" key="1">
    <source>
        <dbReference type="ARBA" id="ARBA00004308"/>
    </source>
</evidence>
<dbReference type="NCBIfam" id="TIGR01409">
    <property type="entry name" value="TAT_signal_seq"/>
    <property type="match status" value="1"/>
</dbReference>
<sequence length="414" mass="45330">MSLPDDNKPLHICASSDCDCGLTRRDFLRMSALATASIASPLLFAGDAMAQQGPKGDDQPVKIGYLPITDATPLLVAHARKMFEAEGLQAETPRLFRSWAQIIEAFVAGQVNVIHLLSPATLWVRYGAKFPAKVVAWNHVNGSALTVANEINQVSELGGRTVAIPFWYSIHNILLQQILSAHGLTPVTRARNAAIKSNEVNLIVLAPAEMVSALASKSIAGYIVAEPFNAAAENAGIGKILRFSGDVWKNHACCVTFLSERDINTRPEWAQKVTNAIVKAQLWTRSNQVDTAKLLSNVGEHRYTPHPLQVLTKVLATTDYASYEKQGLIVHKNWQQRRIDFQPYPFASYTEELVRAIGRTKVEGDTRFLANLDPKFAARDLVDDRFVRKAITAVGGPAAFGLPANLLRSETVAV</sequence>
<keyword evidence="4" id="KW-0997">Cell inner membrane</keyword>
<evidence type="ECO:0000256" key="3">
    <source>
        <dbReference type="ARBA" id="ARBA00022475"/>
    </source>
</evidence>
<evidence type="ECO:0000256" key="6">
    <source>
        <dbReference type="ARBA" id="ARBA00024031"/>
    </source>
</evidence>
<comment type="similarity">
    <text evidence="6">Belongs to the CmpA/NrtA family.</text>
</comment>
<evidence type="ECO:0000256" key="5">
    <source>
        <dbReference type="ARBA" id="ARBA00023136"/>
    </source>
</evidence>
<organism evidence="7 8">
    <name type="scientific">Janthinobacterium lividum</name>
    <dbReference type="NCBI Taxonomy" id="29581"/>
    <lineage>
        <taxon>Bacteria</taxon>
        <taxon>Pseudomonadati</taxon>
        <taxon>Pseudomonadota</taxon>
        <taxon>Betaproteobacteria</taxon>
        <taxon>Burkholderiales</taxon>
        <taxon>Oxalobacteraceae</taxon>
        <taxon>Janthinobacterium</taxon>
    </lineage>
</organism>
<dbReference type="Pfam" id="PF13379">
    <property type="entry name" value="NMT1_2"/>
    <property type="match status" value="1"/>
</dbReference>
<evidence type="ECO:0000256" key="2">
    <source>
        <dbReference type="ARBA" id="ARBA00022448"/>
    </source>
</evidence>
<evidence type="ECO:0000313" key="7">
    <source>
        <dbReference type="EMBL" id="OFJ49435.1"/>
    </source>
</evidence>
<dbReference type="AlphaFoldDB" id="A0A1E8PT69"/>
<protein>
    <submittedName>
        <fullName evidence="7">ABC transporter substrate-binding protein</fullName>
    </submittedName>
</protein>
<comment type="subcellular location">
    <subcellularLocation>
        <location evidence="1">Endomembrane system</location>
    </subcellularLocation>
</comment>
<dbReference type="EMBL" id="MAQB02000001">
    <property type="protein sequence ID" value="OFJ49435.1"/>
    <property type="molecule type" value="Genomic_DNA"/>
</dbReference>
<dbReference type="PANTHER" id="PTHR30024:SF43">
    <property type="entry name" value="BLL4572 PROTEIN"/>
    <property type="match status" value="1"/>
</dbReference>
<proteinExistence type="inferred from homology"/>
<accession>A0A1E8PT69</accession>